<dbReference type="CDD" id="cd17917">
    <property type="entry name" value="DEXHc_RHA-like"/>
    <property type="match status" value="1"/>
</dbReference>
<gene>
    <name evidence="9" type="ORF">CAAN4_H26126</name>
</gene>
<accession>A0ABP0ER23</accession>
<dbReference type="SMART" id="SM00847">
    <property type="entry name" value="HA2"/>
    <property type="match status" value="1"/>
</dbReference>
<feature type="region of interest" description="Disordered" evidence="5">
    <location>
        <begin position="214"/>
        <end position="235"/>
    </location>
</feature>
<dbReference type="InterPro" id="IPR001650">
    <property type="entry name" value="Helicase_C-like"/>
</dbReference>
<evidence type="ECO:0000256" key="4">
    <source>
        <dbReference type="ARBA" id="ARBA00022840"/>
    </source>
</evidence>
<evidence type="ECO:0000256" key="5">
    <source>
        <dbReference type="SAM" id="MobiDB-lite"/>
    </source>
</evidence>
<keyword evidence="4" id="KW-0067">ATP-binding</keyword>
<dbReference type="InterPro" id="IPR009060">
    <property type="entry name" value="UBA-like_sf"/>
</dbReference>
<dbReference type="InterPro" id="IPR056328">
    <property type="entry name" value="DSRM_DHX29"/>
</dbReference>
<organism evidence="9 10">
    <name type="scientific">[Candida] anglica</name>
    <dbReference type="NCBI Taxonomy" id="148631"/>
    <lineage>
        <taxon>Eukaryota</taxon>
        <taxon>Fungi</taxon>
        <taxon>Dikarya</taxon>
        <taxon>Ascomycota</taxon>
        <taxon>Saccharomycotina</taxon>
        <taxon>Pichiomycetes</taxon>
        <taxon>Debaryomycetaceae</taxon>
        <taxon>Kurtzmaniella</taxon>
    </lineage>
</organism>
<evidence type="ECO:0000259" key="8">
    <source>
        <dbReference type="PROSITE" id="PS51194"/>
    </source>
</evidence>
<dbReference type="InterPro" id="IPR006575">
    <property type="entry name" value="RWD_dom"/>
</dbReference>
<feature type="domain" description="RWD" evidence="6">
    <location>
        <begin position="422"/>
        <end position="530"/>
    </location>
</feature>
<dbReference type="PANTHER" id="PTHR18934:SF267">
    <property type="entry name" value="ATP-DEPENDENT RNA HELICASE YLR419W-RELATED"/>
    <property type="match status" value="1"/>
</dbReference>
<dbReference type="SMART" id="SM00490">
    <property type="entry name" value="HELICc"/>
    <property type="match status" value="1"/>
</dbReference>
<dbReference type="Pfam" id="PF07717">
    <property type="entry name" value="OB_NTP_bind"/>
    <property type="match status" value="1"/>
</dbReference>
<sequence>MAKKGKGKVEPSPPPVDTKKGKKKGKQEEPSQEDETKKPQRGMVIGENFGWTGKLPATLLFEYAQKQKWEKVVVDMRKKGKGFVGVINLSWKNPKTQEMIRVQMIPDQDLYQPKETTNEARHYAATYALHRINFAKNMKTVLPVVFRDYWSDLEAKRSSILKESKEKHDYYYNSQPFQVFLEKRERDLKKEKEREIRAQNEEKVRKPTINITTINSKKPSTSSTNSKITKPSKPSTTSFKIMKKIPSFPNKVWQNAPFFDFTSEVRTKIEASIRNHLNWTIASSNTIVTQSSSEDYLRALTNLGFREIHIKESFKYTSTFTDALEWLLFHIPEDDLPPYFMKSDKDSGVSLKISKDIKMENLLKRVAQSGADEDELLTALQDCDFDEIKTSVKLTHDVVNYVQPTEENTFETDEECLELWKQELEGIEMLNADNTVEFFEGSSGNIATISLAPHTLQKGLLSVKVFRSENYPNNIPGIQIVVNNTSFRMANYIKLSILRQLLHHIIESGYVGSCYIFSIIEWLEENISKIINNPGPLFIEENYNGEGRSVEEVESQKKLKNSKSRTHQKLNLSPSDIERLRSEYAKKQQSREMISSINRRKQLPAWKKAEQLVSIINSNKVTIVTGETGSGKSTQIVQFILDDLNSRGNFSGKIMCTQPRRISTIGLAERISEERCDSLGKETGYLIRGENKTSANTRISFVTTGVLLRMIQGVLSTKKGDQKNNIFDNLEYIFIDEVHERSVDSDFLLIILRNIMQGFPKLKVILMSATIDINTFKNFFKTPLNHIHIEGRTFPIEDYYLDTVLEELDYTIETYDGEKLKPKADSQFFKSGNINYELIAQLCGHVDRKLSNESNDGSILIFLPGIMEINKCIRAIEKQNGSKFWCLPLHSALSSADQKRVFKNPPAGSRKIVVSTNVAETSITIPDCVVVIDSGRSKSMFFDSNINSTKLIENWCSKAEIGQRRGRSGRITNGNCYHMYSRDTVAEMLDQPIPEIKRTRLENLFLVVKSMGIDKVEAFLNSGLDPPDQSSLAKSKQFLIDIGALEESEAVSNLGRYLSLLPTDLQSGKLLILGCIFGCLETCLTIAAISTTGSPFRGSFEERDKIKQIQSSFANNQGDVIAMVRAFDAYTKVKSESGQAQQKKFLNDNYLSFLTLKEIATTKNQYVSILQDIGFVPLKYRADDLKLNKNNENYSIIRAIITGSFYPQLARVQLPNPKFLKSSVGSVAVDPDAKETKFWIRNETYVNNLNNDVEDPDVLPASRAFIHPSSVLFSNSNASLDSIPNIEEFTNEDGTIDFAKAQQVYKVDFTPSAPGSSNSMIKSSFVMYNASHHTSKLYLRDITSTSTLAVLLFGGQIAYDLSSGLSSGKTSPGIVLDSVWPIRTWCKNGVLLKRLRHLLDGVIEERLSSPYYVDGEKKRSSDDILSIVEKILHL</sequence>
<feature type="region of interest" description="Disordered" evidence="5">
    <location>
        <begin position="1"/>
        <end position="43"/>
    </location>
</feature>
<keyword evidence="1" id="KW-0547">Nucleotide-binding</keyword>
<proteinExistence type="predicted"/>
<dbReference type="InterPro" id="IPR007502">
    <property type="entry name" value="Helicase-assoc_dom"/>
</dbReference>
<dbReference type="Gene3D" id="3.40.50.300">
    <property type="entry name" value="P-loop containing nucleotide triphosphate hydrolases"/>
    <property type="match status" value="2"/>
</dbReference>
<keyword evidence="10" id="KW-1185">Reference proteome</keyword>
<evidence type="ECO:0000256" key="3">
    <source>
        <dbReference type="ARBA" id="ARBA00022806"/>
    </source>
</evidence>
<dbReference type="SMART" id="SM00487">
    <property type="entry name" value="DEXDc"/>
    <property type="match status" value="1"/>
</dbReference>
<dbReference type="Gene3D" id="1.20.120.1080">
    <property type="match status" value="1"/>
</dbReference>
<dbReference type="CDD" id="cd23827">
    <property type="entry name" value="RWD_YLR419W-like"/>
    <property type="match status" value="1"/>
</dbReference>
<evidence type="ECO:0000256" key="2">
    <source>
        <dbReference type="ARBA" id="ARBA00022801"/>
    </source>
</evidence>
<dbReference type="InterPro" id="IPR011709">
    <property type="entry name" value="DEAD-box_helicase_OB_fold"/>
</dbReference>
<dbReference type="InterPro" id="IPR016135">
    <property type="entry name" value="UBQ-conjugating_enzyme/RWD"/>
</dbReference>
<dbReference type="Pfam" id="PF00270">
    <property type="entry name" value="DEAD"/>
    <property type="match status" value="1"/>
</dbReference>
<keyword evidence="2" id="KW-0378">Hydrolase</keyword>
<feature type="domain" description="Helicase C-terminal" evidence="8">
    <location>
        <begin position="845"/>
        <end position="1012"/>
    </location>
</feature>
<reference evidence="9 10" key="1">
    <citation type="submission" date="2024-01" db="EMBL/GenBank/DDBJ databases">
        <authorList>
            <consortium name="Genoscope - CEA"/>
            <person name="William W."/>
        </authorList>
    </citation>
    <scope>NUCLEOTIDE SEQUENCE [LARGE SCALE GENOMIC DNA]</scope>
    <source>
        <strain evidence="9 10">29B2s-10</strain>
    </source>
</reference>
<dbReference type="EMBL" id="OZ004260">
    <property type="protein sequence ID" value="CAK7922387.1"/>
    <property type="molecule type" value="Genomic_DNA"/>
</dbReference>
<dbReference type="PANTHER" id="PTHR18934">
    <property type="entry name" value="ATP-DEPENDENT RNA HELICASE"/>
    <property type="match status" value="1"/>
</dbReference>
<dbReference type="GO" id="GO:0004386">
    <property type="term" value="F:helicase activity"/>
    <property type="evidence" value="ECO:0007669"/>
    <property type="project" value="UniProtKB-KW"/>
</dbReference>
<dbReference type="SUPFAM" id="SSF54495">
    <property type="entry name" value="UBC-like"/>
    <property type="match status" value="1"/>
</dbReference>
<evidence type="ECO:0000259" key="7">
    <source>
        <dbReference type="PROSITE" id="PS51192"/>
    </source>
</evidence>
<dbReference type="Pfam" id="PF00271">
    <property type="entry name" value="Helicase_C"/>
    <property type="match status" value="1"/>
</dbReference>
<dbReference type="PROSITE" id="PS51192">
    <property type="entry name" value="HELICASE_ATP_BIND_1"/>
    <property type="match status" value="1"/>
</dbReference>
<evidence type="ECO:0000313" key="10">
    <source>
        <dbReference type="Proteomes" id="UP001497600"/>
    </source>
</evidence>
<dbReference type="CDD" id="cd18791">
    <property type="entry name" value="SF2_C_RHA"/>
    <property type="match status" value="1"/>
</dbReference>
<feature type="compositionally biased region" description="Basic and acidic residues" evidence="5">
    <location>
        <begin position="26"/>
        <end position="38"/>
    </location>
</feature>
<dbReference type="Pfam" id="PF05773">
    <property type="entry name" value="RWD"/>
    <property type="match status" value="1"/>
</dbReference>
<keyword evidence="3 9" id="KW-0347">Helicase</keyword>
<dbReference type="InterPro" id="IPR011545">
    <property type="entry name" value="DEAD/DEAH_box_helicase_dom"/>
</dbReference>
<dbReference type="Pfam" id="PF24385">
    <property type="entry name" value="DSRM_DHX29"/>
    <property type="match status" value="1"/>
</dbReference>
<dbReference type="PROSITE" id="PS51194">
    <property type="entry name" value="HELICASE_CTER"/>
    <property type="match status" value="1"/>
</dbReference>
<feature type="domain" description="Helicase ATP-binding" evidence="7">
    <location>
        <begin position="613"/>
        <end position="789"/>
    </location>
</feature>
<dbReference type="InterPro" id="IPR014001">
    <property type="entry name" value="Helicase_ATP-bd"/>
</dbReference>
<dbReference type="SUPFAM" id="SSF46934">
    <property type="entry name" value="UBA-like"/>
    <property type="match status" value="1"/>
</dbReference>
<protein>
    <submittedName>
        <fullName evidence="9">ATP-dependent RNA helicase YLR419W</fullName>
    </submittedName>
</protein>
<dbReference type="Proteomes" id="UP001497600">
    <property type="component" value="Chromosome H"/>
</dbReference>
<dbReference type="PROSITE" id="PS50908">
    <property type="entry name" value="RWD"/>
    <property type="match status" value="1"/>
</dbReference>
<evidence type="ECO:0000259" key="6">
    <source>
        <dbReference type="PROSITE" id="PS50908"/>
    </source>
</evidence>
<dbReference type="SUPFAM" id="SSF52540">
    <property type="entry name" value="P-loop containing nucleoside triphosphate hydrolases"/>
    <property type="match status" value="1"/>
</dbReference>
<dbReference type="Pfam" id="PF21010">
    <property type="entry name" value="HA2_C"/>
    <property type="match status" value="1"/>
</dbReference>
<evidence type="ECO:0000256" key="1">
    <source>
        <dbReference type="ARBA" id="ARBA00022741"/>
    </source>
</evidence>
<evidence type="ECO:0000313" key="9">
    <source>
        <dbReference type="EMBL" id="CAK7922387.1"/>
    </source>
</evidence>
<dbReference type="InterPro" id="IPR027417">
    <property type="entry name" value="P-loop_NTPase"/>
</dbReference>
<name>A0ABP0ER23_9ASCO</name>